<sequence length="626" mass="71160">MPAQTIKGRGEKNLSRIEDDTGELDYLQNQLSRMDGLSDELIGILDGFDGRLMKLEASIRPIHKSTQNLTKLASNLDRALAATDNIVNCLNLPSKEEAFILKGPDEDNVIPYLQTMGALKDAVDTVEQNQLKSCEKAVNQTKQLLKAGMLHLETLFRKWLSSLSSAVDSDTILNTKELPSDSLKQLSQLSIYISTSEKEIGYTVDFSKPYIEIRSAYLSKSLQSLSQSVQISERHQGISYEKGSGEFLKYMDCFTKAIQAEQRFAGKILSNRSQRMTALKGSIAPAMQEFVSAGRHLNVVAKRLTYFDTIFIFDIMDKYERDCAPIFKELSQEMDLSDCTEMISAFKLTALKNFHDFSEDVQGKRENNSYMNMSSDGTVHEMTSNTLNYLKRLYLWRDIVEPLLLLLGDGGWNHTGPITAIPEKSFSYGESAKGTALLQSFFDDALDQLTLSLQRTSRGYKKPALATVFLLNNYNHILRQIRSPPLNAIFDEVSELKFSKLVKKQLDTYQESWKPCVENLMDVTYVRGGAIKNSMGSGERQLVKERFKNFNTEFDEIWRAQTTYAVPDSELRNQVIRDVKNVLVPMYGRFLDKYQSTDFTKNPAKYIKYDKDKLEKMINHLFEPAA</sequence>
<evidence type="ECO:0000259" key="5">
    <source>
        <dbReference type="Pfam" id="PF03081"/>
    </source>
</evidence>
<dbReference type="GO" id="GO:0006887">
    <property type="term" value="P:exocytosis"/>
    <property type="evidence" value="ECO:0007669"/>
    <property type="project" value="UniProtKB-KW"/>
</dbReference>
<dbReference type="SUPFAM" id="SSF74788">
    <property type="entry name" value="Cullin repeat-like"/>
    <property type="match status" value="1"/>
</dbReference>
<evidence type="ECO:0000313" key="6">
    <source>
        <dbReference type="EMBL" id="KAG2219295.1"/>
    </source>
</evidence>
<comment type="caution">
    <text evidence="6">The sequence shown here is derived from an EMBL/GenBank/DDBJ whole genome shotgun (WGS) entry which is preliminary data.</text>
</comment>
<dbReference type="Proteomes" id="UP000646827">
    <property type="component" value="Unassembled WGS sequence"/>
</dbReference>
<dbReference type="Gene3D" id="1.20.1280.170">
    <property type="entry name" value="Exocyst complex component Exo70"/>
    <property type="match status" value="1"/>
</dbReference>
<organism evidence="6 7">
    <name type="scientific">Circinella minor</name>
    <dbReference type="NCBI Taxonomy" id="1195481"/>
    <lineage>
        <taxon>Eukaryota</taxon>
        <taxon>Fungi</taxon>
        <taxon>Fungi incertae sedis</taxon>
        <taxon>Mucoromycota</taxon>
        <taxon>Mucoromycotina</taxon>
        <taxon>Mucoromycetes</taxon>
        <taxon>Mucorales</taxon>
        <taxon>Lichtheimiaceae</taxon>
        <taxon>Circinella</taxon>
    </lineage>
</organism>
<keyword evidence="2 4" id="KW-0813">Transport</keyword>
<dbReference type="InterPro" id="IPR004140">
    <property type="entry name" value="Exo70"/>
</dbReference>
<evidence type="ECO:0000256" key="2">
    <source>
        <dbReference type="ARBA" id="ARBA00022448"/>
    </source>
</evidence>
<gene>
    <name evidence="6" type="ORF">INT45_011310</name>
</gene>
<dbReference type="AlphaFoldDB" id="A0A8H7RYM2"/>
<proteinExistence type="inferred from homology"/>
<comment type="function">
    <text evidence="4">Involved in the secretory pathway as part of the exocyst complex which tethers secretory vesicles to the sites of exocytosis. Also plays a role in the assembly of the exocyst.</text>
</comment>
<dbReference type="PANTHER" id="PTHR12542:SF41">
    <property type="entry name" value="EXOCYST COMPLEX COMPONENT 7"/>
    <property type="match status" value="1"/>
</dbReference>
<dbReference type="GO" id="GO:0005935">
    <property type="term" value="C:cellular bud neck"/>
    <property type="evidence" value="ECO:0007669"/>
    <property type="project" value="UniProtKB-SubCell"/>
</dbReference>
<reference evidence="6 7" key="1">
    <citation type="submission" date="2020-12" db="EMBL/GenBank/DDBJ databases">
        <title>Metabolic potential, ecology and presence of endohyphal bacteria is reflected in genomic diversity of Mucoromycotina.</title>
        <authorList>
            <person name="Muszewska A."/>
            <person name="Okrasinska A."/>
            <person name="Steczkiewicz K."/>
            <person name="Drgas O."/>
            <person name="Orlowska M."/>
            <person name="Perlinska-Lenart U."/>
            <person name="Aleksandrzak-Piekarczyk T."/>
            <person name="Szatraj K."/>
            <person name="Zielenkiewicz U."/>
            <person name="Pilsyk S."/>
            <person name="Malc E."/>
            <person name="Mieczkowski P."/>
            <person name="Kruszewska J.S."/>
            <person name="Biernat P."/>
            <person name="Pawlowska J."/>
        </authorList>
    </citation>
    <scope>NUCLEOTIDE SEQUENCE [LARGE SCALE GENOMIC DNA]</scope>
    <source>
        <strain evidence="6 7">CBS 142.35</strain>
    </source>
</reference>
<dbReference type="GO" id="GO:0005546">
    <property type="term" value="F:phosphatidylinositol-4,5-bisphosphate binding"/>
    <property type="evidence" value="ECO:0007669"/>
    <property type="project" value="InterPro"/>
</dbReference>
<dbReference type="OrthoDB" id="1922221at2759"/>
<accession>A0A8H7RYM2</accession>
<keyword evidence="4" id="KW-0653">Protein transport</keyword>
<dbReference type="PANTHER" id="PTHR12542">
    <property type="entry name" value="EXOCYST COMPLEX PROTEIN EXO70"/>
    <property type="match status" value="1"/>
</dbReference>
<evidence type="ECO:0000313" key="7">
    <source>
        <dbReference type="Proteomes" id="UP000646827"/>
    </source>
</evidence>
<comment type="similarity">
    <text evidence="1 4">Belongs to the EXO70 family.</text>
</comment>
<keyword evidence="3 4" id="KW-0268">Exocytosis</keyword>
<evidence type="ECO:0000256" key="4">
    <source>
        <dbReference type="RuleBase" id="RU365026"/>
    </source>
</evidence>
<comment type="subcellular location">
    <subcellularLocation>
        <location evidence="4">Bud</location>
    </subcellularLocation>
    <subcellularLocation>
        <location evidence="4">Bud neck</location>
    </subcellularLocation>
</comment>
<dbReference type="InterPro" id="IPR046364">
    <property type="entry name" value="Exo70_C"/>
</dbReference>
<keyword evidence="7" id="KW-1185">Reference proteome</keyword>
<dbReference type="Pfam" id="PF03081">
    <property type="entry name" value="Exo70_C"/>
    <property type="match status" value="1"/>
</dbReference>
<dbReference type="InterPro" id="IPR016159">
    <property type="entry name" value="Cullin_repeat-like_dom_sf"/>
</dbReference>
<dbReference type="GO" id="GO:0000145">
    <property type="term" value="C:exocyst"/>
    <property type="evidence" value="ECO:0007669"/>
    <property type="project" value="InterPro"/>
</dbReference>
<evidence type="ECO:0000256" key="1">
    <source>
        <dbReference type="ARBA" id="ARBA00006756"/>
    </source>
</evidence>
<protein>
    <recommendedName>
        <fullName evidence="4">Exocyst complex protein EXO70</fullName>
    </recommendedName>
</protein>
<feature type="domain" description="Exocyst complex subunit Exo70 C-terminal" evidence="5">
    <location>
        <begin position="247"/>
        <end position="619"/>
    </location>
</feature>
<dbReference type="Pfam" id="PF20669">
    <property type="entry name" value="Exo70_N"/>
    <property type="match status" value="1"/>
</dbReference>
<dbReference type="EMBL" id="JAEPRB010000186">
    <property type="protein sequence ID" value="KAG2219295.1"/>
    <property type="molecule type" value="Genomic_DNA"/>
</dbReference>
<evidence type="ECO:0000256" key="3">
    <source>
        <dbReference type="ARBA" id="ARBA00022483"/>
    </source>
</evidence>
<dbReference type="GO" id="GO:0015031">
    <property type="term" value="P:protein transport"/>
    <property type="evidence" value="ECO:0007669"/>
    <property type="project" value="UniProtKB-KW"/>
</dbReference>
<name>A0A8H7RYM2_9FUNG</name>